<evidence type="ECO:0000256" key="15">
    <source>
        <dbReference type="RuleBase" id="RU003357"/>
    </source>
</evidence>
<keyword evidence="9" id="KW-0406">Ion transport</keyword>
<dbReference type="OrthoDB" id="127311at2"/>
<dbReference type="SUPFAM" id="SSF56935">
    <property type="entry name" value="Porins"/>
    <property type="match status" value="1"/>
</dbReference>
<evidence type="ECO:0000256" key="6">
    <source>
        <dbReference type="ARBA" id="ARBA00022692"/>
    </source>
</evidence>
<evidence type="ECO:0000313" key="19">
    <source>
        <dbReference type="Proteomes" id="UP000414136"/>
    </source>
</evidence>
<dbReference type="InterPro" id="IPR010105">
    <property type="entry name" value="TonB_sidphr_rcpt"/>
</dbReference>
<keyword evidence="7" id="KW-0732">Signal</keyword>
<dbReference type="RefSeq" id="WP_150622234.1">
    <property type="nucleotide sequence ID" value="NZ_CABPSQ010000001.1"/>
</dbReference>
<evidence type="ECO:0000259" key="17">
    <source>
        <dbReference type="Pfam" id="PF07715"/>
    </source>
</evidence>
<dbReference type="GO" id="GO:0015344">
    <property type="term" value="F:siderophore uptake transmembrane transporter activity"/>
    <property type="evidence" value="ECO:0007669"/>
    <property type="project" value="TreeGrafter"/>
</dbReference>
<evidence type="ECO:0000256" key="10">
    <source>
        <dbReference type="ARBA" id="ARBA00023077"/>
    </source>
</evidence>
<evidence type="ECO:0000256" key="12">
    <source>
        <dbReference type="ARBA" id="ARBA00023170"/>
    </source>
</evidence>
<keyword evidence="12 18" id="KW-0675">Receptor</keyword>
<dbReference type="GO" id="GO:0038023">
    <property type="term" value="F:signaling receptor activity"/>
    <property type="evidence" value="ECO:0007669"/>
    <property type="project" value="InterPro"/>
</dbReference>
<keyword evidence="11 14" id="KW-0472">Membrane</keyword>
<accession>A0A5E4ZHM4</accession>
<evidence type="ECO:0000313" key="18">
    <source>
        <dbReference type="EMBL" id="VVE60426.1"/>
    </source>
</evidence>
<dbReference type="Gene3D" id="2.170.130.10">
    <property type="entry name" value="TonB-dependent receptor, plug domain"/>
    <property type="match status" value="1"/>
</dbReference>
<keyword evidence="5" id="KW-0410">Iron transport</keyword>
<dbReference type="InterPro" id="IPR036942">
    <property type="entry name" value="Beta-barrel_TonB_sf"/>
</dbReference>
<proteinExistence type="inferred from homology"/>
<dbReference type="InterPro" id="IPR000531">
    <property type="entry name" value="Beta-barrel_TonB"/>
</dbReference>
<dbReference type="FunFam" id="2.170.130.10:FF:000001">
    <property type="entry name" value="Catecholate siderophore TonB-dependent receptor"/>
    <property type="match status" value="1"/>
</dbReference>
<name>A0A5E4ZHM4_9BURK</name>
<dbReference type="InterPro" id="IPR039426">
    <property type="entry name" value="TonB-dep_rcpt-like"/>
</dbReference>
<dbReference type="EMBL" id="CABPSQ010000001">
    <property type="protein sequence ID" value="VVE60426.1"/>
    <property type="molecule type" value="Genomic_DNA"/>
</dbReference>
<feature type="domain" description="TonB-dependent receptor plug" evidence="17">
    <location>
        <begin position="99"/>
        <end position="199"/>
    </location>
</feature>
<dbReference type="GO" id="GO:0015891">
    <property type="term" value="P:siderophore transport"/>
    <property type="evidence" value="ECO:0007669"/>
    <property type="project" value="InterPro"/>
</dbReference>
<keyword evidence="4 14" id="KW-1134">Transmembrane beta strand</keyword>
<keyword evidence="6 14" id="KW-0812">Transmembrane</keyword>
<dbReference type="PANTHER" id="PTHR32552">
    <property type="entry name" value="FERRICHROME IRON RECEPTOR-RELATED"/>
    <property type="match status" value="1"/>
</dbReference>
<dbReference type="InterPro" id="IPR037066">
    <property type="entry name" value="Plug_dom_sf"/>
</dbReference>
<dbReference type="PROSITE" id="PS52016">
    <property type="entry name" value="TONB_DEPENDENT_REC_3"/>
    <property type="match status" value="1"/>
</dbReference>
<protein>
    <submittedName>
        <fullName evidence="18">Ferrichrome-iron receptor</fullName>
    </submittedName>
</protein>
<dbReference type="Proteomes" id="UP000414136">
    <property type="component" value="Unassembled WGS sequence"/>
</dbReference>
<dbReference type="Gene3D" id="2.40.170.20">
    <property type="entry name" value="TonB-dependent receptor, beta-barrel domain"/>
    <property type="match status" value="1"/>
</dbReference>
<evidence type="ECO:0000256" key="4">
    <source>
        <dbReference type="ARBA" id="ARBA00022452"/>
    </source>
</evidence>
<keyword evidence="10 15" id="KW-0798">TonB box</keyword>
<organism evidence="18 19">
    <name type="scientific">Pandoraea captiosa</name>
    <dbReference type="NCBI Taxonomy" id="2508302"/>
    <lineage>
        <taxon>Bacteria</taxon>
        <taxon>Pseudomonadati</taxon>
        <taxon>Pseudomonadota</taxon>
        <taxon>Betaproteobacteria</taxon>
        <taxon>Burkholderiales</taxon>
        <taxon>Burkholderiaceae</taxon>
        <taxon>Pandoraea</taxon>
    </lineage>
</organism>
<feature type="domain" description="TonB-dependent receptor-like beta-barrel" evidence="16">
    <location>
        <begin position="273"/>
        <end position="714"/>
    </location>
</feature>
<dbReference type="Pfam" id="PF00593">
    <property type="entry name" value="TonB_dep_Rec_b-barrel"/>
    <property type="match status" value="1"/>
</dbReference>
<dbReference type="InterPro" id="IPR012910">
    <property type="entry name" value="Plug_dom"/>
</dbReference>
<dbReference type="NCBIfam" id="TIGR01783">
    <property type="entry name" value="TonB-siderophor"/>
    <property type="match status" value="1"/>
</dbReference>
<sequence>MKHYGSVHGRGASRQRSMHRSIRPIHRHIAMAAGLAFAPLTFGGGAWAQTVAQTAGASGDVALAPTQVNAERAEENGAGPVDGIVAKRSTTGTKTDTPLIENPQSVSVIPKEMIQDLGAQSVSQAMRYSAGVLPDNAGFETRFDWINIRGFSASTLGMYMDGTRLQSATEYQLDPYGLERIEILRGPSSVLYGQNTPGGLINMVTKKPLETPLHEIQLSAGSFRNKQAAFDFSGPLDADGKVLYRLVGLFRDSNTQVDDTPNDRIYIAPSLTWKATDKTTITFEASYQRDKLGFGQFLPASGTVLPNPNGQIPVGRFVGDPNYDNIKREQVFAGYQLEHRFNDQVTFRQATRYSYFDYKVDTDAYGLGYAPGSTRMINRLPFADYRQTDVVTIDNQLQTKFQTGPLSHVALFGFDYYYYNEHRSMRQGVASAANQLDVFAPNYGAAVFGLTRQAADTDSRYTQGGLYFQDQIKYDKWLLTLGVRQDWAAQNVYNRLTNRSSSQADSQATYRAGLTYLFDMGLAPYFSYSESFQPNVGVDRFGNQFNPSKGKQYEIGVKYQPKGYNSFVTLSLFDIRMTNVLTPDPANTAFSVTTGEQHSKGFELEAVGEITDNLKVIGSYTNTNIVNSKTNDPTLLDKVPPQQPRTAAALWADYTFHTGVLKGFGFNGGVRYVGPTYIDATNTAGQAPSRTLVDLGLHYQYDKHWRFQLDGSNIFDKTYVVCVTTSQCAYGARRTILGTAKYSW</sequence>
<evidence type="ECO:0000256" key="7">
    <source>
        <dbReference type="ARBA" id="ARBA00022729"/>
    </source>
</evidence>
<keyword evidence="8" id="KW-0408">Iron</keyword>
<evidence type="ECO:0000256" key="2">
    <source>
        <dbReference type="ARBA" id="ARBA00009810"/>
    </source>
</evidence>
<evidence type="ECO:0000256" key="8">
    <source>
        <dbReference type="ARBA" id="ARBA00023004"/>
    </source>
</evidence>
<evidence type="ECO:0000256" key="14">
    <source>
        <dbReference type="PROSITE-ProRule" id="PRU01360"/>
    </source>
</evidence>
<evidence type="ECO:0000256" key="13">
    <source>
        <dbReference type="ARBA" id="ARBA00023237"/>
    </source>
</evidence>
<evidence type="ECO:0000256" key="3">
    <source>
        <dbReference type="ARBA" id="ARBA00022448"/>
    </source>
</evidence>
<gene>
    <name evidence="18" type="primary">fhuA_1</name>
    <name evidence="18" type="ORF">PCA31118_00230</name>
</gene>
<dbReference type="GO" id="GO:0009279">
    <property type="term" value="C:cell outer membrane"/>
    <property type="evidence" value="ECO:0007669"/>
    <property type="project" value="UniProtKB-SubCell"/>
</dbReference>
<comment type="subcellular location">
    <subcellularLocation>
        <location evidence="1 14">Cell outer membrane</location>
        <topology evidence="1 14">Multi-pass membrane protein</topology>
    </subcellularLocation>
</comment>
<reference evidence="18 19" key="1">
    <citation type="submission" date="2019-08" db="EMBL/GenBank/DDBJ databases">
        <authorList>
            <person name="Peeters C."/>
        </authorList>
    </citation>
    <scope>NUCLEOTIDE SEQUENCE [LARGE SCALE GENOMIC DNA]</scope>
    <source>
        <strain evidence="18 19">LMG 31118</strain>
    </source>
</reference>
<comment type="similarity">
    <text evidence="2 14 15">Belongs to the TonB-dependent receptor family.</text>
</comment>
<evidence type="ECO:0000256" key="1">
    <source>
        <dbReference type="ARBA" id="ARBA00004571"/>
    </source>
</evidence>
<keyword evidence="19" id="KW-1185">Reference proteome</keyword>
<evidence type="ECO:0000259" key="16">
    <source>
        <dbReference type="Pfam" id="PF00593"/>
    </source>
</evidence>
<dbReference type="FunFam" id="2.40.170.20:FF:000005">
    <property type="entry name" value="TonB-dependent siderophore receptor"/>
    <property type="match status" value="1"/>
</dbReference>
<keyword evidence="3 14" id="KW-0813">Transport</keyword>
<evidence type="ECO:0000256" key="5">
    <source>
        <dbReference type="ARBA" id="ARBA00022496"/>
    </source>
</evidence>
<dbReference type="Pfam" id="PF07715">
    <property type="entry name" value="Plug"/>
    <property type="match status" value="1"/>
</dbReference>
<keyword evidence="13 14" id="KW-0998">Cell outer membrane</keyword>
<dbReference type="CDD" id="cd01347">
    <property type="entry name" value="ligand_gated_channel"/>
    <property type="match status" value="1"/>
</dbReference>
<evidence type="ECO:0000256" key="11">
    <source>
        <dbReference type="ARBA" id="ARBA00023136"/>
    </source>
</evidence>
<evidence type="ECO:0000256" key="9">
    <source>
        <dbReference type="ARBA" id="ARBA00023065"/>
    </source>
</evidence>
<dbReference type="PANTHER" id="PTHR32552:SF68">
    <property type="entry name" value="FERRICHROME OUTER MEMBRANE TRANSPORTER_PHAGE RECEPTOR"/>
    <property type="match status" value="1"/>
</dbReference>
<dbReference type="AlphaFoldDB" id="A0A5E4ZHM4"/>